<dbReference type="GO" id="GO:0051028">
    <property type="term" value="P:mRNA transport"/>
    <property type="evidence" value="ECO:0007669"/>
    <property type="project" value="UniProtKB-KW"/>
</dbReference>
<evidence type="ECO:0000256" key="5">
    <source>
        <dbReference type="ARBA" id="ARBA00022845"/>
    </source>
</evidence>
<dbReference type="AlphaFoldDB" id="A0A8C9V1E9"/>
<dbReference type="Gene3D" id="3.30.310.210">
    <property type="match status" value="1"/>
</dbReference>
<dbReference type="Pfam" id="PF00013">
    <property type="entry name" value="KH_1"/>
    <property type="match status" value="3"/>
</dbReference>
<dbReference type="SUPFAM" id="SSF54791">
    <property type="entry name" value="Eukaryotic type KH-domain (KH-domain type I)"/>
    <property type="match status" value="3"/>
</dbReference>
<dbReference type="Gene3D" id="3.30.70.330">
    <property type="match status" value="1"/>
</dbReference>
<comment type="similarity">
    <text evidence="1">Belongs to the RRM IMP/VICKZ family.</text>
</comment>
<dbReference type="InterPro" id="IPR035979">
    <property type="entry name" value="RBD_domain_sf"/>
</dbReference>
<accession>A0A8C9V1E9</accession>
<evidence type="ECO:0000256" key="3">
    <source>
        <dbReference type="ARBA" id="ARBA00022737"/>
    </source>
</evidence>
<evidence type="ECO:0000256" key="2">
    <source>
        <dbReference type="ARBA" id="ARBA00022448"/>
    </source>
</evidence>
<feature type="domain" description="RRM" evidence="7">
    <location>
        <begin position="34"/>
        <end position="109"/>
    </location>
</feature>
<proteinExistence type="inferred from homology"/>
<dbReference type="SMART" id="SM00360">
    <property type="entry name" value="RRM"/>
    <property type="match status" value="1"/>
</dbReference>
<keyword evidence="4" id="KW-0509">mRNA transport</keyword>
<keyword evidence="5" id="KW-0810">Translation regulation</keyword>
<keyword evidence="2" id="KW-0813">Transport</keyword>
<dbReference type="InterPro" id="IPR012677">
    <property type="entry name" value="Nucleotide-bd_a/b_plait_sf"/>
</dbReference>
<sequence length="504" mass="55341">MRNHQVARVKGGSAWFWKARTREADHTFPRKLHQPIQIRNIPPHLQWEVLDGLLAQYGSVENVEQVNTDTETAVVNVTYATKEEAKVAVEKLTGHQFEDYSFKVSYILDADAAQQAPAPRSRRGGRQHDFPLRMLVPTQFVGAIIGKEGLTIKNVTKQTQSKVDIHRKEYAGATEKPITIHSTPEGCSSACRMIMDIMQKEANETKAAEEIPLKILAHNSLVGRLIGKEGRNLKKIEQETGTKITISSLQDLTIYNPERTITVKGSIEACCKAEVEIMKKLREAHDNDIAAINLQPNLIPGLNLNALGIFSTGLPVLPSSAGSRGAAPVPSAGYSAYLVSVGGGTCEVSKVGVSGVRHYSALISLQIAPAESPDVTERMVIITGTPEAQFKAQGRIFGKLKEENFFSAKEEVKLETHIKVPSTAAGRVIGKGGKTVNELQNLTSAEVIVPRDQTPDENDEVFVKIIGHFFASQTAQRKIREIIQQVKQQEQKHQQGAPTPHHSK</sequence>
<dbReference type="FunFam" id="3.30.1370.10:FF:000026">
    <property type="entry name" value="Insulin-like growth factor 2 mRNA-binding protein 3"/>
    <property type="match status" value="1"/>
</dbReference>
<dbReference type="GO" id="GO:0003723">
    <property type="term" value="F:RNA binding"/>
    <property type="evidence" value="ECO:0007669"/>
    <property type="project" value="UniProtKB-UniRule"/>
</dbReference>
<dbReference type="GeneTree" id="ENSGT00940000154913"/>
<evidence type="ECO:0000256" key="4">
    <source>
        <dbReference type="ARBA" id="ARBA00022816"/>
    </source>
</evidence>
<dbReference type="GO" id="GO:0006417">
    <property type="term" value="P:regulation of translation"/>
    <property type="evidence" value="ECO:0007669"/>
    <property type="project" value="UniProtKB-KW"/>
</dbReference>
<evidence type="ECO:0000256" key="6">
    <source>
        <dbReference type="PROSITE-ProRule" id="PRU00176"/>
    </source>
</evidence>
<dbReference type="SMART" id="SM00322">
    <property type="entry name" value="KH"/>
    <property type="match status" value="3"/>
</dbReference>
<dbReference type="PANTHER" id="PTHR10288">
    <property type="entry name" value="KH DOMAIN CONTAINING RNA BINDING PROTEIN"/>
    <property type="match status" value="1"/>
</dbReference>
<dbReference type="CDD" id="cd22500">
    <property type="entry name" value="KH-I_IGF2BP2_rpt4"/>
    <property type="match status" value="1"/>
</dbReference>
<dbReference type="PROSITE" id="PS50102">
    <property type="entry name" value="RRM"/>
    <property type="match status" value="1"/>
</dbReference>
<reference evidence="8" key="3">
    <citation type="submission" date="2025-09" db="UniProtKB">
        <authorList>
            <consortium name="Ensembl"/>
        </authorList>
    </citation>
    <scope>IDENTIFICATION</scope>
</reference>
<protein>
    <submittedName>
        <fullName evidence="8">Insulin-like growth factor 2 mRNA binding protein 2b</fullName>
    </submittedName>
</protein>
<dbReference type="Ensembl" id="ENSSFOT00015012208.2">
    <property type="protein sequence ID" value="ENSSFOP00015012054.2"/>
    <property type="gene ID" value="ENSSFOG00015007770.2"/>
</dbReference>
<evidence type="ECO:0000256" key="1">
    <source>
        <dbReference type="ARBA" id="ARBA00009094"/>
    </source>
</evidence>
<evidence type="ECO:0000259" key="7">
    <source>
        <dbReference type="PROSITE" id="PS50102"/>
    </source>
</evidence>
<name>A0A8C9V1E9_SCLFO</name>
<evidence type="ECO:0000313" key="8">
    <source>
        <dbReference type="Ensembl" id="ENSSFOP00015012054.2"/>
    </source>
</evidence>
<gene>
    <name evidence="8" type="primary">IGF2BP2</name>
    <name evidence="8" type="synonym">igf2bp2a</name>
</gene>
<reference evidence="8 9" key="1">
    <citation type="submission" date="2019-04" db="EMBL/GenBank/DDBJ databases">
        <authorList>
            <consortium name="Wellcome Sanger Institute Data Sharing"/>
        </authorList>
    </citation>
    <scope>NUCLEOTIDE SEQUENCE [LARGE SCALE GENOMIC DNA]</scope>
</reference>
<organism evidence="8 9">
    <name type="scientific">Scleropages formosus</name>
    <name type="common">Asian bonytongue</name>
    <name type="synonym">Osteoglossum formosum</name>
    <dbReference type="NCBI Taxonomy" id="113540"/>
    <lineage>
        <taxon>Eukaryota</taxon>
        <taxon>Metazoa</taxon>
        <taxon>Chordata</taxon>
        <taxon>Craniata</taxon>
        <taxon>Vertebrata</taxon>
        <taxon>Euteleostomi</taxon>
        <taxon>Actinopterygii</taxon>
        <taxon>Neopterygii</taxon>
        <taxon>Teleostei</taxon>
        <taxon>Osteoglossocephala</taxon>
        <taxon>Osteoglossomorpha</taxon>
        <taxon>Osteoglossiformes</taxon>
        <taxon>Osteoglossidae</taxon>
        <taxon>Scleropages</taxon>
    </lineage>
</organism>
<dbReference type="InterPro" id="IPR004087">
    <property type="entry name" value="KH_dom"/>
</dbReference>
<dbReference type="Proteomes" id="UP000694397">
    <property type="component" value="Chromosome 14"/>
</dbReference>
<dbReference type="Pfam" id="PF00076">
    <property type="entry name" value="RRM_1"/>
    <property type="match status" value="1"/>
</dbReference>
<reference evidence="8" key="2">
    <citation type="submission" date="2025-08" db="UniProtKB">
        <authorList>
            <consortium name="Ensembl"/>
        </authorList>
    </citation>
    <scope>IDENTIFICATION</scope>
</reference>
<dbReference type="Gene3D" id="3.30.1370.10">
    <property type="entry name" value="K Homology domain, type 1"/>
    <property type="match status" value="2"/>
</dbReference>
<dbReference type="PROSITE" id="PS50084">
    <property type="entry name" value="KH_TYPE_1"/>
    <property type="match status" value="3"/>
</dbReference>
<dbReference type="InterPro" id="IPR004088">
    <property type="entry name" value="KH_dom_type_1"/>
</dbReference>
<dbReference type="SUPFAM" id="SSF54928">
    <property type="entry name" value="RNA-binding domain, RBD"/>
    <property type="match status" value="1"/>
</dbReference>
<keyword evidence="9" id="KW-1185">Reference proteome</keyword>
<keyword evidence="6" id="KW-0694">RNA-binding</keyword>
<dbReference type="InterPro" id="IPR036612">
    <property type="entry name" value="KH_dom_type_1_sf"/>
</dbReference>
<evidence type="ECO:0000313" key="9">
    <source>
        <dbReference type="Proteomes" id="UP000694397"/>
    </source>
</evidence>
<keyword evidence="3" id="KW-0677">Repeat</keyword>
<dbReference type="InterPro" id="IPR000504">
    <property type="entry name" value="RRM_dom"/>
</dbReference>